<evidence type="ECO:0000256" key="2">
    <source>
        <dbReference type="ARBA" id="ARBA00022448"/>
    </source>
</evidence>
<reference evidence="9 10" key="1">
    <citation type="journal article" date="2018" name="Nat. Biotechnol.">
        <title>A standardized bacterial taxonomy based on genome phylogeny substantially revises the tree of life.</title>
        <authorList>
            <person name="Parks D.H."/>
            <person name="Chuvochina M."/>
            <person name="Waite D.W."/>
            <person name="Rinke C."/>
            <person name="Skarshewski A."/>
            <person name="Chaumeil P.A."/>
            <person name="Hugenholtz P."/>
        </authorList>
    </citation>
    <scope>NUCLEOTIDE SEQUENCE [LARGE SCALE GENOMIC DNA]</scope>
    <source>
        <strain evidence="9">UBA9905</strain>
    </source>
</reference>
<feature type="transmembrane region" description="Helical" evidence="7">
    <location>
        <begin position="96"/>
        <end position="118"/>
    </location>
</feature>
<evidence type="ECO:0000313" key="9">
    <source>
        <dbReference type="EMBL" id="HCO70011.1"/>
    </source>
</evidence>
<feature type="transmembrane region" description="Helical" evidence="7">
    <location>
        <begin position="130"/>
        <end position="160"/>
    </location>
</feature>
<dbReference type="Proteomes" id="UP000264215">
    <property type="component" value="Unassembled WGS sequence"/>
</dbReference>
<keyword evidence="6 7" id="KW-0472">Membrane</keyword>
<dbReference type="InterPro" id="IPR035906">
    <property type="entry name" value="MetI-like_sf"/>
</dbReference>
<comment type="caution">
    <text evidence="9">The sequence shown here is derived from an EMBL/GenBank/DDBJ whole genome shotgun (WGS) entry which is preliminary data.</text>
</comment>
<evidence type="ECO:0000256" key="3">
    <source>
        <dbReference type="ARBA" id="ARBA00022475"/>
    </source>
</evidence>
<keyword evidence="2 7" id="KW-0813">Transport</keyword>
<feature type="transmembrane region" description="Helical" evidence="7">
    <location>
        <begin position="234"/>
        <end position="256"/>
    </location>
</feature>
<evidence type="ECO:0000256" key="5">
    <source>
        <dbReference type="ARBA" id="ARBA00022989"/>
    </source>
</evidence>
<evidence type="ECO:0000256" key="4">
    <source>
        <dbReference type="ARBA" id="ARBA00022692"/>
    </source>
</evidence>
<evidence type="ECO:0000256" key="7">
    <source>
        <dbReference type="RuleBase" id="RU363032"/>
    </source>
</evidence>
<proteinExistence type="inferred from homology"/>
<dbReference type="PROSITE" id="PS50928">
    <property type="entry name" value="ABC_TM1"/>
    <property type="match status" value="1"/>
</dbReference>
<comment type="subcellular location">
    <subcellularLocation>
        <location evidence="1 7">Cell membrane</location>
        <topology evidence="1 7">Multi-pass membrane protein</topology>
    </subcellularLocation>
</comment>
<dbReference type="Pfam" id="PF00528">
    <property type="entry name" value="BPD_transp_1"/>
    <property type="match status" value="1"/>
</dbReference>
<dbReference type="AlphaFoldDB" id="A0A3D3TM68"/>
<name>A0A3D3TM68_9BACT</name>
<accession>A0A3D3TM68</accession>
<dbReference type="CDD" id="cd06261">
    <property type="entry name" value="TM_PBP2"/>
    <property type="match status" value="1"/>
</dbReference>
<evidence type="ECO:0000259" key="8">
    <source>
        <dbReference type="PROSITE" id="PS50928"/>
    </source>
</evidence>
<gene>
    <name evidence="9" type="ORF">DIT26_05430</name>
</gene>
<dbReference type="EMBL" id="DQBS01000129">
    <property type="protein sequence ID" value="HCO70011.1"/>
    <property type="molecule type" value="Genomic_DNA"/>
</dbReference>
<dbReference type="PANTHER" id="PTHR43163:SF6">
    <property type="entry name" value="DIPEPTIDE TRANSPORT SYSTEM PERMEASE PROTEIN DPPB-RELATED"/>
    <property type="match status" value="1"/>
</dbReference>
<dbReference type="GO" id="GO:0005886">
    <property type="term" value="C:plasma membrane"/>
    <property type="evidence" value="ECO:0007669"/>
    <property type="project" value="UniProtKB-SubCell"/>
</dbReference>
<dbReference type="Gene3D" id="1.10.3720.10">
    <property type="entry name" value="MetI-like"/>
    <property type="match status" value="1"/>
</dbReference>
<evidence type="ECO:0000256" key="6">
    <source>
        <dbReference type="ARBA" id="ARBA00023136"/>
    </source>
</evidence>
<dbReference type="InterPro" id="IPR000515">
    <property type="entry name" value="MetI-like"/>
</dbReference>
<sequence>MFIYLKKLFAMILTVLLVSLITFVTFEIIPGNPALTRLGVDAQESQYEALSAELGLNDPLEIRLSRWLKGLFTGDLGISMRYSVPVSELILDRLPVTISLAVMALVLIVLIGIPLGIVSAKYGERLPGILITLISQIGMAIPSFWSGIILIYIFGIVLRWVSPGGFVPWSEDAYGAFKSLILPAIAIALPSIASIIRYTRNSIMDQMKNDYVQLALSKGLNLNSVLLRHVLKNALIPIITVLGMIAANILGGAIVIEQVFTLPGVGRLLINAITTRDLPLVQGMVLYIAFIIVVINFFIDVIYTVIDPRIRLGQRV</sequence>
<keyword evidence="3" id="KW-1003">Cell membrane</keyword>
<protein>
    <submittedName>
        <fullName evidence="9">ABC transporter permease</fullName>
    </submittedName>
</protein>
<feature type="transmembrane region" description="Helical" evidence="7">
    <location>
        <begin position="284"/>
        <end position="306"/>
    </location>
</feature>
<evidence type="ECO:0000313" key="10">
    <source>
        <dbReference type="Proteomes" id="UP000264215"/>
    </source>
</evidence>
<keyword evidence="5 7" id="KW-1133">Transmembrane helix</keyword>
<dbReference type="GO" id="GO:0055085">
    <property type="term" value="P:transmembrane transport"/>
    <property type="evidence" value="ECO:0007669"/>
    <property type="project" value="InterPro"/>
</dbReference>
<dbReference type="Pfam" id="PF19300">
    <property type="entry name" value="BPD_transp_1_N"/>
    <property type="match status" value="1"/>
</dbReference>
<evidence type="ECO:0000256" key="1">
    <source>
        <dbReference type="ARBA" id="ARBA00004651"/>
    </source>
</evidence>
<feature type="domain" description="ABC transmembrane type-1" evidence="8">
    <location>
        <begin position="94"/>
        <end position="303"/>
    </location>
</feature>
<keyword evidence="4 7" id="KW-0812">Transmembrane</keyword>
<dbReference type="InterPro" id="IPR045621">
    <property type="entry name" value="BPD_transp_1_N"/>
</dbReference>
<dbReference type="PANTHER" id="PTHR43163">
    <property type="entry name" value="DIPEPTIDE TRANSPORT SYSTEM PERMEASE PROTEIN DPPB-RELATED"/>
    <property type="match status" value="1"/>
</dbReference>
<feature type="transmembrane region" description="Helical" evidence="7">
    <location>
        <begin position="180"/>
        <end position="198"/>
    </location>
</feature>
<organism evidence="9 10">
    <name type="scientific">Mesotoga infera</name>
    <dbReference type="NCBI Taxonomy" id="1236046"/>
    <lineage>
        <taxon>Bacteria</taxon>
        <taxon>Thermotogati</taxon>
        <taxon>Thermotogota</taxon>
        <taxon>Thermotogae</taxon>
        <taxon>Kosmotogales</taxon>
        <taxon>Kosmotogaceae</taxon>
        <taxon>Mesotoga</taxon>
    </lineage>
</organism>
<dbReference type="SUPFAM" id="SSF161098">
    <property type="entry name" value="MetI-like"/>
    <property type="match status" value="1"/>
</dbReference>
<comment type="similarity">
    <text evidence="7">Belongs to the binding-protein-dependent transport system permease family.</text>
</comment>
<feature type="transmembrane region" description="Helical" evidence="7">
    <location>
        <begin position="7"/>
        <end position="29"/>
    </location>
</feature>